<dbReference type="AlphaFoldDB" id="A0A178MNH2"/>
<keyword evidence="8" id="KW-0969">Cilium</keyword>
<evidence type="ECO:0000313" key="8">
    <source>
        <dbReference type="EMBL" id="OAN50229.1"/>
    </source>
</evidence>
<name>A0A178MNH2_9PROT</name>
<gene>
    <name evidence="8" type="ORF">A6A04_02155</name>
</gene>
<dbReference type="PIRSF" id="PIRSF002889">
    <property type="entry name" value="Rod_FlgB"/>
    <property type="match status" value="1"/>
</dbReference>
<dbReference type="GO" id="GO:0071973">
    <property type="term" value="P:bacterial-type flagellum-dependent cell motility"/>
    <property type="evidence" value="ECO:0007669"/>
    <property type="project" value="InterPro"/>
</dbReference>
<keyword evidence="8" id="KW-0966">Cell projection</keyword>
<dbReference type="STRING" id="1285242.A6A04_02155"/>
<reference evidence="8 9" key="1">
    <citation type="submission" date="2016-04" db="EMBL/GenBank/DDBJ databases">
        <title>Draft genome sequence of freshwater magnetotactic bacteria Magnetospirillum marisnigri SP-1 and Magnetospirillum moscoviense BB-1.</title>
        <authorList>
            <person name="Koziaeva V."/>
            <person name="Dziuba M.V."/>
            <person name="Ivanov T.M."/>
            <person name="Kuznetsov B."/>
            <person name="Grouzdev D.S."/>
        </authorList>
    </citation>
    <scope>NUCLEOTIDE SEQUENCE [LARGE SCALE GENOMIC DNA]</scope>
    <source>
        <strain evidence="8 9">SP-1</strain>
    </source>
</reference>
<proteinExistence type="inferred from homology"/>
<evidence type="ECO:0000313" key="9">
    <source>
        <dbReference type="Proteomes" id="UP000078428"/>
    </source>
</evidence>
<evidence type="ECO:0000259" key="7">
    <source>
        <dbReference type="Pfam" id="PF00460"/>
    </source>
</evidence>
<comment type="caution">
    <text evidence="8">The sequence shown here is derived from an EMBL/GenBank/DDBJ whole genome shotgun (WGS) entry which is preliminary data.</text>
</comment>
<protein>
    <recommendedName>
        <fullName evidence="3 6">Flagellar basal body rod protein FlgB</fullName>
    </recommendedName>
</protein>
<keyword evidence="8" id="KW-0282">Flagellum</keyword>
<feature type="domain" description="Flagellar basal body rod protein N-terminal" evidence="7">
    <location>
        <begin position="19"/>
        <end position="37"/>
    </location>
</feature>
<dbReference type="InterPro" id="IPR001444">
    <property type="entry name" value="Flag_bb_rod_N"/>
</dbReference>
<sequence length="133" mass="14686">MYDKLDIFKMTKAQMDWVAQRQEVLAGNIANANTPRYLPKDLKKLDFKEVLAGTTASPVTAAATNSKHIVPELGPDPFKAVTQRKTYESTPDGNAVILEEQMAKLGETGTTFNTAAALFQKYQKMIKTSMGSR</sequence>
<dbReference type="GO" id="GO:0030694">
    <property type="term" value="C:bacterial-type flagellum basal body, rod"/>
    <property type="evidence" value="ECO:0007669"/>
    <property type="project" value="InterPro"/>
</dbReference>
<dbReference type="Proteomes" id="UP000078428">
    <property type="component" value="Unassembled WGS sequence"/>
</dbReference>
<dbReference type="RefSeq" id="WP_068492589.1">
    <property type="nucleotide sequence ID" value="NZ_LWQT01000055.1"/>
</dbReference>
<evidence type="ECO:0000256" key="4">
    <source>
        <dbReference type="ARBA" id="ARBA00023143"/>
    </source>
</evidence>
<evidence type="ECO:0000256" key="3">
    <source>
        <dbReference type="ARBA" id="ARBA00014376"/>
    </source>
</evidence>
<dbReference type="Pfam" id="PF00460">
    <property type="entry name" value="Flg_bb_rod"/>
    <property type="match status" value="1"/>
</dbReference>
<dbReference type="OrthoDB" id="9788334at2"/>
<keyword evidence="4 6" id="KW-0975">Bacterial flagellum</keyword>
<accession>A0A178MNH2</accession>
<organism evidence="8 9">
    <name type="scientific">Paramagnetospirillum marisnigri</name>
    <dbReference type="NCBI Taxonomy" id="1285242"/>
    <lineage>
        <taxon>Bacteria</taxon>
        <taxon>Pseudomonadati</taxon>
        <taxon>Pseudomonadota</taxon>
        <taxon>Alphaproteobacteria</taxon>
        <taxon>Rhodospirillales</taxon>
        <taxon>Magnetospirillaceae</taxon>
        <taxon>Paramagnetospirillum</taxon>
    </lineage>
</organism>
<comment type="similarity">
    <text evidence="2 6">Belongs to the flagella basal body rod proteins family.</text>
</comment>
<dbReference type="InterPro" id="IPR006300">
    <property type="entry name" value="FlgB"/>
</dbReference>
<dbReference type="EMBL" id="LWQT01000055">
    <property type="protein sequence ID" value="OAN50229.1"/>
    <property type="molecule type" value="Genomic_DNA"/>
</dbReference>
<dbReference type="NCBIfam" id="TIGR01396">
    <property type="entry name" value="FlgB"/>
    <property type="match status" value="1"/>
</dbReference>
<evidence type="ECO:0000256" key="5">
    <source>
        <dbReference type="ARBA" id="ARBA00024934"/>
    </source>
</evidence>
<keyword evidence="9" id="KW-1185">Reference proteome</keyword>
<evidence type="ECO:0000256" key="6">
    <source>
        <dbReference type="PIRNR" id="PIRNR002889"/>
    </source>
</evidence>
<comment type="subcellular location">
    <subcellularLocation>
        <location evidence="1 6">Bacterial flagellum basal body</location>
    </subcellularLocation>
</comment>
<comment type="function">
    <text evidence="5 6">Structural component of flagellum, the bacterial motility apparatus. Part of the rod structure of flagellar basal body.</text>
</comment>
<comment type="subunit">
    <text evidence="6">The basal body constitutes a major portion of the flagellar organelle and consists of a number of rings mounted on a central rod.</text>
</comment>
<evidence type="ECO:0000256" key="1">
    <source>
        <dbReference type="ARBA" id="ARBA00004117"/>
    </source>
</evidence>
<evidence type="ECO:0000256" key="2">
    <source>
        <dbReference type="ARBA" id="ARBA00009677"/>
    </source>
</evidence>